<dbReference type="Proteomes" id="UP000006591">
    <property type="component" value="Chromosome 8"/>
</dbReference>
<reference evidence="2" key="1">
    <citation type="submission" date="2015-04" db="UniProtKB">
        <authorList>
            <consortium name="EnsemblPlants"/>
        </authorList>
    </citation>
    <scope>IDENTIFICATION</scope>
    <source>
        <strain evidence="2">SL10</strain>
    </source>
</reference>
<name>A0A0E0I9J6_ORYNI</name>
<organism evidence="2">
    <name type="scientific">Oryza nivara</name>
    <name type="common">Indian wild rice</name>
    <name type="synonym">Oryza sativa f. spontanea</name>
    <dbReference type="NCBI Taxonomy" id="4536"/>
    <lineage>
        <taxon>Eukaryota</taxon>
        <taxon>Viridiplantae</taxon>
        <taxon>Streptophyta</taxon>
        <taxon>Embryophyta</taxon>
        <taxon>Tracheophyta</taxon>
        <taxon>Spermatophyta</taxon>
        <taxon>Magnoliopsida</taxon>
        <taxon>Liliopsida</taxon>
        <taxon>Poales</taxon>
        <taxon>Poaceae</taxon>
        <taxon>BOP clade</taxon>
        <taxon>Oryzoideae</taxon>
        <taxon>Oryzeae</taxon>
        <taxon>Oryzinae</taxon>
        <taxon>Oryza</taxon>
    </lineage>
</organism>
<sequence length="115" mass="13352">MRDTREHVVASRSPEHRRPVSPPLCVARAGEDKKRRRRRKKKKKKKKKRRERTPDRWAPPLARTLRLPWGCSRSTGPDVEPLVVKPDRTKPKVEVLLLAPYTSMRITVGASPLNF</sequence>
<dbReference type="OMA" id="PYTSMRI"/>
<dbReference type="HOGENOM" id="CLU_115583_0_0_1"/>
<evidence type="ECO:0000313" key="2">
    <source>
        <dbReference type="EnsemblPlants" id="ONIVA08G09320.1"/>
    </source>
</evidence>
<feature type="region of interest" description="Disordered" evidence="1">
    <location>
        <begin position="1"/>
        <end position="59"/>
    </location>
</feature>
<dbReference type="AlphaFoldDB" id="A0A0E0I9J6"/>
<evidence type="ECO:0000313" key="3">
    <source>
        <dbReference type="Proteomes" id="UP000006591"/>
    </source>
</evidence>
<feature type="compositionally biased region" description="Basic and acidic residues" evidence="1">
    <location>
        <begin position="1"/>
        <end position="18"/>
    </location>
</feature>
<dbReference type="EnsemblPlants" id="ONIVA08G09320.1">
    <property type="protein sequence ID" value="ONIVA08G09320.1"/>
    <property type="gene ID" value="ONIVA08G09320"/>
</dbReference>
<proteinExistence type="predicted"/>
<accession>A0A0E0I9J6</accession>
<reference evidence="2" key="2">
    <citation type="submission" date="2018-04" db="EMBL/GenBank/DDBJ databases">
        <title>OnivRS2 (Oryza nivara Reference Sequence Version 2).</title>
        <authorList>
            <person name="Zhang J."/>
            <person name="Kudrna D."/>
            <person name="Lee S."/>
            <person name="Talag J."/>
            <person name="Rajasekar S."/>
            <person name="Welchert J."/>
            <person name="Hsing Y.-I."/>
            <person name="Wing R.A."/>
        </authorList>
    </citation>
    <scope>NUCLEOTIDE SEQUENCE [LARGE SCALE GENOMIC DNA]</scope>
    <source>
        <strain evidence="2">SL10</strain>
    </source>
</reference>
<protein>
    <submittedName>
        <fullName evidence="2">Uncharacterized protein</fullName>
    </submittedName>
</protein>
<dbReference type="Gramene" id="ONIVA08G09320.1">
    <property type="protein sequence ID" value="ONIVA08G09320.1"/>
    <property type="gene ID" value="ONIVA08G09320"/>
</dbReference>
<evidence type="ECO:0000256" key="1">
    <source>
        <dbReference type="SAM" id="MobiDB-lite"/>
    </source>
</evidence>
<keyword evidence="3" id="KW-1185">Reference proteome</keyword>
<feature type="compositionally biased region" description="Basic residues" evidence="1">
    <location>
        <begin position="34"/>
        <end position="51"/>
    </location>
</feature>